<feature type="transmembrane region" description="Helical" evidence="1">
    <location>
        <begin position="111"/>
        <end position="127"/>
    </location>
</feature>
<evidence type="ECO:0000259" key="2">
    <source>
        <dbReference type="Pfam" id="PF14219"/>
    </source>
</evidence>
<dbReference type="InterPro" id="IPR025565">
    <property type="entry name" value="DUF4328"/>
</dbReference>
<comment type="caution">
    <text evidence="3">The sequence shown here is derived from an EMBL/GenBank/DDBJ whole genome shotgun (WGS) entry which is preliminary data.</text>
</comment>
<evidence type="ECO:0000256" key="1">
    <source>
        <dbReference type="SAM" id="Phobius"/>
    </source>
</evidence>
<name>A0A7C3SR65_9BACT</name>
<reference evidence="3" key="1">
    <citation type="journal article" date="2020" name="mSystems">
        <title>Genome- and Community-Level Interaction Insights into Carbon Utilization and Element Cycling Functions of Hydrothermarchaeota in Hydrothermal Sediment.</title>
        <authorList>
            <person name="Zhou Z."/>
            <person name="Liu Y."/>
            <person name="Xu W."/>
            <person name="Pan J."/>
            <person name="Luo Z.H."/>
            <person name="Li M."/>
        </authorList>
    </citation>
    <scope>NUCLEOTIDE SEQUENCE [LARGE SCALE GENOMIC DNA]</scope>
    <source>
        <strain evidence="3">SpSt-751</strain>
    </source>
</reference>
<gene>
    <name evidence="3" type="ORF">ENV35_05250</name>
</gene>
<dbReference type="Pfam" id="PF14219">
    <property type="entry name" value="DUF4328"/>
    <property type="match status" value="1"/>
</dbReference>
<organism evidence="3">
    <name type="scientific">Dictyoglomus turgidum</name>
    <dbReference type="NCBI Taxonomy" id="513050"/>
    <lineage>
        <taxon>Bacteria</taxon>
        <taxon>Pseudomonadati</taxon>
        <taxon>Dictyoglomota</taxon>
        <taxon>Dictyoglomia</taxon>
        <taxon>Dictyoglomales</taxon>
        <taxon>Dictyoglomaceae</taxon>
        <taxon>Dictyoglomus</taxon>
    </lineage>
</organism>
<keyword evidence="1" id="KW-0472">Membrane</keyword>
<feature type="domain" description="DUF4328" evidence="2">
    <location>
        <begin position="55"/>
        <end position="211"/>
    </location>
</feature>
<feature type="transmembrane region" description="Helical" evidence="1">
    <location>
        <begin position="31"/>
        <end position="51"/>
    </location>
</feature>
<sequence>MSDIEKNLGRQEFRYSKDPTSLTKFLKTMLWISWGVSFISLLSDSAQWILLRSGTFSQAEAEANDTRQLIVGVLYFVTFVVTTIAFMIWVYRANLNCHGFGAQGMRFTPGWSIAYYFIPIFCLYKPYQAMKEIWKVSTNPSNWQNEKGSPLLGWWWALWLISGPFNPRHWLLPVEADTINSLRLLTSLLIISDGINMLLYIFTISLISEISTKQEALVRENA</sequence>
<feature type="transmembrane region" description="Helical" evidence="1">
    <location>
        <begin position="72"/>
        <end position="91"/>
    </location>
</feature>
<evidence type="ECO:0000313" key="3">
    <source>
        <dbReference type="EMBL" id="HGB31264.1"/>
    </source>
</evidence>
<keyword evidence="1" id="KW-1133">Transmembrane helix</keyword>
<proteinExistence type="predicted"/>
<dbReference type="AlphaFoldDB" id="A0A7C3SR65"/>
<dbReference type="EMBL" id="DTGA01000124">
    <property type="protein sequence ID" value="HGB31264.1"/>
    <property type="molecule type" value="Genomic_DNA"/>
</dbReference>
<feature type="transmembrane region" description="Helical" evidence="1">
    <location>
        <begin position="185"/>
        <end position="207"/>
    </location>
</feature>
<protein>
    <submittedName>
        <fullName evidence="3">DUF4328 domain-containing protein</fullName>
    </submittedName>
</protein>
<accession>A0A7C3SR65</accession>
<keyword evidence="1" id="KW-0812">Transmembrane</keyword>